<evidence type="ECO:0000256" key="4">
    <source>
        <dbReference type="PROSITE-ProRule" id="PRU00027"/>
    </source>
</evidence>
<dbReference type="InterPro" id="IPR003656">
    <property type="entry name" value="Znf_BED"/>
</dbReference>
<organism evidence="6 7">
    <name type="scientific">Mycetomoellerius zeteki</name>
    <dbReference type="NCBI Taxonomy" id="64791"/>
    <lineage>
        <taxon>Eukaryota</taxon>
        <taxon>Metazoa</taxon>
        <taxon>Ecdysozoa</taxon>
        <taxon>Arthropoda</taxon>
        <taxon>Hexapoda</taxon>
        <taxon>Insecta</taxon>
        <taxon>Pterygota</taxon>
        <taxon>Neoptera</taxon>
        <taxon>Endopterygota</taxon>
        <taxon>Hymenoptera</taxon>
        <taxon>Apocrita</taxon>
        <taxon>Aculeata</taxon>
        <taxon>Formicoidea</taxon>
        <taxon>Formicidae</taxon>
        <taxon>Myrmicinae</taxon>
        <taxon>Mycetomoellerius</taxon>
    </lineage>
</organism>
<name>A0A151XHT4_9HYME</name>
<evidence type="ECO:0000259" key="5">
    <source>
        <dbReference type="PROSITE" id="PS50808"/>
    </source>
</evidence>
<proteinExistence type="predicted"/>
<keyword evidence="3" id="KW-0862">Zinc</keyword>
<feature type="domain" description="BED-type" evidence="5">
    <location>
        <begin position="126"/>
        <end position="173"/>
    </location>
</feature>
<feature type="non-terminal residue" evidence="6">
    <location>
        <position position="1"/>
    </location>
</feature>
<sequence length="232" mass="27045">VDAHPEKLTEEEKNEVKFHWTWDYYIAKSSTEALCKLCKVIVRCKTMSYLKKHLKKKHEISGPALDNVIDNENNSGDDMDANKDVDARCIHCDGKFIINMENLAPIHKHMVDAHPEKLTEEEKNEVKFHWAWDYLTRKRDRESTCKLCKARIRHNNKQNILRNLKRHLKRIHKIFGPGSDNHVDNKNISGNYVDADRNTTIRNAKYQEDLSNPTGSCNISYVETEGTEDLNE</sequence>
<dbReference type="GO" id="GO:0008270">
    <property type="term" value="F:zinc ion binding"/>
    <property type="evidence" value="ECO:0007669"/>
    <property type="project" value="UniProtKB-KW"/>
</dbReference>
<evidence type="ECO:0000256" key="1">
    <source>
        <dbReference type="ARBA" id="ARBA00022723"/>
    </source>
</evidence>
<dbReference type="Proteomes" id="UP000075809">
    <property type="component" value="Unassembled WGS sequence"/>
</dbReference>
<dbReference type="GO" id="GO:0003677">
    <property type="term" value="F:DNA binding"/>
    <property type="evidence" value="ECO:0007669"/>
    <property type="project" value="InterPro"/>
</dbReference>
<evidence type="ECO:0000256" key="3">
    <source>
        <dbReference type="ARBA" id="ARBA00022833"/>
    </source>
</evidence>
<accession>A0A151XHT4</accession>
<dbReference type="AlphaFoldDB" id="A0A151XHT4"/>
<evidence type="ECO:0000313" key="7">
    <source>
        <dbReference type="Proteomes" id="UP000075809"/>
    </source>
</evidence>
<keyword evidence="7" id="KW-1185">Reference proteome</keyword>
<evidence type="ECO:0000313" key="6">
    <source>
        <dbReference type="EMBL" id="KYQ59963.1"/>
    </source>
</evidence>
<protein>
    <recommendedName>
        <fullName evidence="5">BED-type domain-containing protein</fullName>
    </recommendedName>
</protein>
<keyword evidence="1" id="KW-0479">Metal-binding</keyword>
<dbReference type="EMBL" id="KQ982112">
    <property type="protein sequence ID" value="KYQ59963.1"/>
    <property type="molecule type" value="Genomic_DNA"/>
</dbReference>
<gene>
    <name evidence="6" type="ORF">ALC60_00984</name>
</gene>
<dbReference type="PROSITE" id="PS50808">
    <property type="entry name" value="ZF_BED"/>
    <property type="match status" value="1"/>
</dbReference>
<dbReference type="STRING" id="64791.A0A151XHT4"/>
<reference evidence="6 7" key="1">
    <citation type="submission" date="2015-09" db="EMBL/GenBank/DDBJ databases">
        <title>Trachymyrmex zeteki WGS genome.</title>
        <authorList>
            <person name="Nygaard S."/>
            <person name="Hu H."/>
            <person name="Boomsma J."/>
            <person name="Zhang G."/>
        </authorList>
    </citation>
    <scope>NUCLEOTIDE SEQUENCE [LARGE SCALE GENOMIC DNA]</scope>
    <source>
        <strain evidence="6">Tzet28-1</strain>
        <tissue evidence="6">Whole body</tissue>
    </source>
</reference>
<keyword evidence="2 4" id="KW-0863">Zinc-finger</keyword>
<evidence type="ECO:0000256" key="2">
    <source>
        <dbReference type="ARBA" id="ARBA00022771"/>
    </source>
</evidence>